<evidence type="ECO:0000313" key="2">
    <source>
        <dbReference type="Proteomes" id="UP000183832"/>
    </source>
</evidence>
<dbReference type="AlphaFoldDB" id="A0A1J1HR47"/>
<reference evidence="1 2" key="1">
    <citation type="submission" date="2015-04" db="EMBL/GenBank/DDBJ databases">
        <authorList>
            <person name="Syromyatnikov M.Y."/>
            <person name="Popov V.N."/>
        </authorList>
    </citation>
    <scope>NUCLEOTIDE SEQUENCE [LARGE SCALE GENOMIC DNA]</scope>
</reference>
<dbReference type="EMBL" id="CVRI01000010">
    <property type="protein sequence ID" value="CRK88950.1"/>
    <property type="molecule type" value="Genomic_DNA"/>
</dbReference>
<keyword evidence="2" id="KW-1185">Reference proteome</keyword>
<protein>
    <submittedName>
        <fullName evidence="1">CLUMA_CG002726, isoform A</fullName>
    </submittedName>
</protein>
<evidence type="ECO:0000313" key="1">
    <source>
        <dbReference type="EMBL" id="CRK88950.1"/>
    </source>
</evidence>
<dbReference type="Proteomes" id="UP000183832">
    <property type="component" value="Unassembled WGS sequence"/>
</dbReference>
<accession>A0A1J1HR47</accession>
<proteinExistence type="predicted"/>
<gene>
    <name evidence="1" type="ORF">CLUMA_CG002726</name>
</gene>
<sequence length="92" mass="10675">MKKSNNENDINLRPLLAKAVFTLTLLNPTHREKKNHKAHCMSIFRLTLPSDQCYGLGHQTDYRLYQTKSSALHKTNLQELPNFKLSYNEQAC</sequence>
<organism evidence="1 2">
    <name type="scientific">Clunio marinus</name>
    <dbReference type="NCBI Taxonomy" id="568069"/>
    <lineage>
        <taxon>Eukaryota</taxon>
        <taxon>Metazoa</taxon>
        <taxon>Ecdysozoa</taxon>
        <taxon>Arthropoda</taxon>
        <taxon>Hexapoda</taxon>
        <taxon>Insecta</taxon>
        <taxon>Pterygota</taxon>
        <taxon>Neoptera</taxon>
        <taxon>Endopterygota</taxon>
        <taxon>Diptera</taxon>
        <taxon>Nematocera</taxon>
        <taxon>Chironomoidea</taxon>
        <taxon>Chironomidae</taxon>
        <taxon>Clunio</taxon>
    </lineage>
</organism>
<name>A0A1J1HR47_9DIPT</name>